<dbReference type="STRING" id="515897.SAMN05421849_0553"/>
<keyword evidence="3" id="KW-1185">Reference proteome</keyword>
<dbReference type="PANTHER" id="PTHR34310">
    <property type="entry name" value="DUF427 DOMAIN PROTEIN (AFU_ORTHOLOGUE AFUA_3G02220)"/>
    <property type="match status" value="1"/>
</dbReference>
<dbReference type="RefSeq" id="WP_076647060.1">
    <property type="nucleotide sequence ID" value="NZ_FTPS01000001.1"/>
</dbReference>
<accession>A0A1R3WER7</accession>
<proteinExistence type="predicted"/>
<name>A0A1R3WER7_9RHOB</name>
<dbReference type="Gene3D" id="2.170.150.40">
    <property type="entry name" value="Domain of unknown function (DUF427)"/>
    <property type="match status" value="1"/>
</dbReference>
<reference evidence="2 3" key="1">
    <citation type="submission" date="2017-01" db="EMBL/GenBank/DDBJ databases">
        <authorList>
            <person name="Mah S.A."/>
            <person name="Swanson W.J."/>
            <person name="Moy G.W."/>
            <person name="Vacquier V.D."/>
        </authorList>
    </citation>
    <scope>NUCLEOTIDE SEQUENCE [LARGE SCALE GENOMIC DNA]</scope>
    <source>
        <strain evidence="2 3">DSM 21219</strain>
    </source>
</reference>
<dbReference type="Pfam" id="PF04248">
    <property type="entry name" value="NTP_transf_9"/>
    <property type="match status" value="1"/>
</dbReference>
<dbReference type="InterPro" id="IPR038694">
    <property type="entry name" value="DUF427_sf"/>
</dbReference>
<gene>
    <name evidence="2" type="ORF">SAMN05421849_0553</name>
</gene>
<evidence type="ECO:0000259" key="1">
    <source>
        <dbReference type="Pfam" id="PF04248"/>
    </source>
</evidence>
<dbReference type="Proteomes" id="UP000192455">
    <property type="component" value="Unassembled WGS sequence"/>
</dbReference>
<dbReference type="OrthoDB" id="9815163at2"/>
<dbReference type="InterPro" id="IPR007361">
    <property type="entry name" value="DUF427"/>
</dbReference>
<evidence type="ECO:0000313" key="3">
    <source>
        <dbReference type="Proteomes" id="UP000192455"/>
    </source>
</evidence>
<sequence length="114" mass="12735">MARSLTIRRLDGLWSLRAGGAVLGESRAVLELAESGHLPVLYVPRTDIAMQFFEPGERRSVCPLKGTARYYSIITKSTVLRDAAWSYEEPTVEAEALRDHLAFEADRGITLEQL</sequence>
<dbReference type="AlphaFoldDB" id="A0A1R3WER7"/>
<protein>
    <submittedName>
        <fullName evidence="2">Uncharacterized conserved protein, DUF427 family</fullName>
    </submittedName>
</protein>
<evidence type="ECO:0000313" key="2">
    <source>
        <dbReference type="EMBL" id="SIT76609.1"/>
    </source>
</evidence>
<feature type="domain" description="DUF427" evidence="1">
    <location>
        <begin position="16"/>
        <end position="105"/>
    </location>
</feature>
<dbReference type="PANTHER" id="PTHR34310:SF9">
    <property type="entry name" value="BLR5716 PROTEIN"/>
    <property type="match status" value="1"/>
</dbReference>
<dbReference type="EMBL" id="FTPS01000001">
    <property type="protein sequence ID" value="SIT76609.1"/>
    <property type="molecule type" value="Genomic_DNA"/>
</dbReference>
<organism evidence="2 3">
    <name type="scientific">Pontibaca methylaminivorans</name>
    <dbReference type="NCBI Taxonomy" id="515897"/>
    <lineage>
        <taxon>Bacteria</taxon>
        <taxon>Pseudomonadati</taxon>
        <taxon>Pseudomonadota</taxon>
        <taxon>Alphaproteobacteria</taxon>
        <taxon>Rhodobacterales</taxon>
        <taxon>Roseobacteraceae</taxon>
        <taxon>Pontibaca</taxon>
    </lineage>
</organism>